<protein>
    <submittedName>
        <fullName evidence="1">Similar to phytoene dehydrogenase</fullName>
    </submittedName>
</protein>
<organism evidence="1">
    <name type="scientific">hydrothermal vent metagenome</name>
    <dbReference type="NCBI Taxonomy" id="652676"/>
    <lineage>
        <taxon>unclassified sequences</taxon>
        <taxon>metagenomes</taxon>
        <taxon>ecological metagenomes</taxon>
    </lineage>
</organism>
<evidence type="ECO:0000313" key="1">
    <source>
        <dbReference type="EMBL" id="VAX25192.1"/>
    </source>
</evidence>
<dbReference type="AlphaFoldDB" id="A0A3B1CAI8"/>
<proteinExistence type="predicted"/>
<dbReference type="PANTHER" id="PTHR43734">
    <property type="entry name" value="PHYTOENE DESATURASE"/>
    <property type="match status" value="1"/>
</dbReference>
<reference evidence="1" key="1">
    <citation type="submission" date="2018-06" db="EMBL/GenBank/DDBJ databases">
        <authorList>
            <person name="Zhirakovskaya E."/>
        </authorList>
    </citation>
    <scope>NUCLEOTIDE SEQUENCE</scope>
</reference>
<dbReference type="SUPFAM" id="SSF51905">
    <property type="entry name" value="FAD/NAD(P)-binding domain"/>
    <property type="match status" value="1"/>
</dbReference>
<dbReference type="PANTHER" id="PTHR43734:SF3">
    <property type="entry name" value="B-CAROTENE KETOLASE"/>
    <property type="match status" value="1"/>
</dbReference>
<dbReference type="Gene3D" id="3.50.50.60">
    <property type="entry name" value="FAD/NAD(P)-binding domain"/>
    <property type="match status" value="2"/>
</dbReference>
<name>A0A3B1CAI8_9ZZZZ</name>
<dbReference type="EMBL" id="UOGE01000102">
    <property type="protein sequence ID" value="VAX25192.1"/>
    <property type="molecule type" value="Genomic_DNA"/>
</dbReference>
<accession>A0A3B1CAI8</accession>
<sequence>MPKRGLDGIKEEYDCIVIGSGLGGLTCANRLAKNGWRILALEHHIHLGGLAAWFRRKKHVFDVALHGFPVGMIKTCRKYWSKEIASQITQLKGIRFDNPQFQLETTYDRADFTRLLIEKFGIKAETVDRFFHTTANMNFFDDDGRSIRDLFQEFFPGREDVWRLLMEPITYANGSTLEDPAITYGIVFSNFMSHGVYTFPVRTDIIIKMMEEELYKNGVDIRVKTLVEKIVFENGRVAGVIANGKMVRSKTVVSNSGLKATALELVSDGDISEEFREKTNKVRVNTSSCQVYFGIREGINVDYIGDLIFTSTAEKFDTDQMLSKNVTSRTYSVYYSDPEKGRATASIVASSNARYEDWADLPEEEYIGQKKRLAEETFKSLSKYVPNIREIVDHVEVSTPRTFKRYTLHEGGASFGTKFEGLEISKRLPEEAPGLFHTGSVAIIMSGWLGAANYGVIVANEVDKLLRKKSEAK</sequence>
<dbReference type="InterPro" id="IPR036188">
    <property type="entry name" value="FAD/NAD-bd_sf"/>
</dbReference>
<dbReference type="Pfam" id="PF13450">
    <property type="entry name" value="NAD_binding_8"/>
    <property type="match status" value="1"/>
</dbReference>
<gene>
    <name evidence="1" type="ORF">MNBD_NITROSPINAE02-2057</name>
</gene>